<evidence type="ECO:0000313" key="1">
    <source>
        <dbReference type="EMBL" id="RDV10351.1"/>
    </source>
</evidence>
<dbReference type="EMBL" id="QRGR01000066">
    <property type="protein sequence ID" value="RDV10351.1"/>
    <property type="molecule type" value="Genomic_DNA"/>
</dbReference>
<dbReference type="Proteomes" id="UP000256708">
    <property type="component" value="Unassembled WGS sequence"/>
</dbReference>
<comment type="caution">
    <text evidence="1">The sequence shown here is derived from an EMBL/GenBank/DDBJ whole genome shotgun (WGS) entry which is preliminary data.</text>
</comment>
<evidence type="ECO:0000313" key="2">
    <source>
        <dbReference type="Proteomes" id="UP000256708"/>
    </source>
</evidence>
<gene>
    <name evidence="1" type="ORF">DXT99_26575</name>
</gene>
<sequence length="81" mass="8783">MVVLRKSKRGCLTGLAPFAFPLFFYLSLTAGPPNEFTSRVFSLKSFRERRGKGGGQHACSNKQTTRACGGVSSAVIATAWR</sequence>
<dbReference type="AlphaFoldDB" id="A0A3D8KZ45"/>
<keyword evidence="2" id="KW-1185">Reference proteome</keyword>
<reference evidence="2" key="1">
    <citation type="submission" date="2018-08" db="EMBL/GenBank/DDBJ databases">
        <authorList>
            <person name="Liu Z.-W."/>
            <person name="Du Z.-J."/>
        </authorList>
    </citation>
    <scope>NUCLEOTIDE SEQUENCE [LARGE SCALE GENOMIC DNA]</scope>
    <source>
        <strain evidence="2">H4X</strain>
    </source>
</reference>
<organism evidence="1 2">
    <name type="scientific">Pontibacter diazotrophicus</name>
    <dbReference type="NCBI Taxonomy" id="1400979"/>
    <lineage>
        <taxon>Bacteria</taxon>
        <taxon>Pseudomonadati</taxon>
        <taxon>Bacteroidota</taxon>
        <taxon>Cytophagia</taxon>
        <taxon>Cytophagales</taxon>
        <taxon>Hymenobacteraceae</taxon>
        <taxon>Pontibacter</taxon>
    </lineage>
</organism>
<protein>
    <submittedName>
        <fullName evidence="1">Uncharacterized protein</fullName>
    </submittedName>
</protein>
<proteinExistence type="predicted"/>
<name>A0A3D8KZ45_9BACT</name>
<accession>A0A3D8KZ45</accession>